<gene>
    <name evidence="2" type="ORF">CC84DRAFT_1217961</name>
</gene>
<evidence type="ECO:0000259" key="1">
    <source>
        <dbReference type="Pfam" id="PF09362"/>
    </source>
</evidence>
<dbReference type="Proteomes" id="UP000077069">
    <property type="component" value="Unassembled WGS sequence"/>
</dbReference>
<feature type="domain" description="DUF1996" evidence="1">
    <location>
        <begin position="2"/>
        <end position="72"/>
    </location>
</feature>
<dbReference type="AlphaFoldDB" id="A0A177CAB3"/>
<dbReference type="STRING" id="1460663.A0A177CAB3"/>
<dbReference type="InParanoid" id="A0A177CAB3"/>
<dbReference type="Pfam" id="PF09362">
    <property type="entry name" value="DUF1996"/>
    <property type="match status" value="1"/>
</dbReference>
<sequence length="169" mass="18637">MSYFNSTEYNTGVCPSTHPNHTISLFYEVLYDINRFADMWYNMSSGSNYQPFVFSNGDTTGYGFHAAFVNRWAVDVLQRATTMCTSDSGNVEDCGKVTQYSYDECNACKLPLAVDEKTDGWVDKLLGCNPVSYGPGPATGPTDCPPSAGHGPPVKNYVDLTTSRGWRYA</sequence>
<dbReference type="InterPro" id="IPR018535">
    <property type="entry name" value="DUF1996"/>
</dbReference>
<keyword evidence="3" id="KW-1185">Reference proteome</keyword>
<dbReference type="PANTHER" id="PTHR43662">
    <property type="match status" value="1"/>
</dbReference>
<accession>A0A177CAB3</accession>
<evidence type="ECO:0000313" key="2">
    <source>
        <dbReference type="EMBL" id="OAG04515.1"/>
    </source>
</evidence>
<dbReference type="EMBL" id="KV441553">
    <property type="protein sequence ID" value="OAG04515.1"/>
    <property type="molecule type" value="Genomic_DNA"/>
</dbReference>
<dbReference type="PANTHER" id="PTHR43662:SF3">
    <property type="entry name" value="DOMAIN PROTEIN, PUTATIVE (AFU_ORTHOLOGUE AFUA_6G11970)-RELATED"/>
    <property type="match status" value="1"/>
</dbReference>
<organism evidence="2 3">
    <name type="scientific">Paraphaeosphaeria sporulosa</name>
    <dbReference type="NCBI Taxonomy" id="1460663"/>
    <lineage>
        <taxon>Eukaryota</taxon>
        <taxon>Fungi</taxon>
        <taxon>Dikarya</taxon>
        <taxon>Ascomycota</taxon>
        <taxon>Pezizomycotina</taxon>
        <taxon>Dothideomycetes</taxon>
        <taxon>Pleosporomycetidae</taxon>
        <taxon>Pleosporales</taxon>
        <taxon>Massarineae</taxon>
        <taxon>Didymosphaeriaceae</taxon>
        <taxon>Paraphaeosphaeria</taxon>
    </lineage>
</organism>
<protein>
    <recommendedName>
        <fullName evidence="1">DUF1996 domain-containing protein</fullName>
    </recommendedName>
</protein>
<reference evidence="2 3" key="1">
    <citation type="submission" date="2016-05" db="EMBL/GenBank/DDBJ databases">
        <title>Comparative analysis of secretome profiles of manganese(II)-oxidizing ascomycete fungi.</title>
        <authorList>
            <consortium name="DOE Joint Genome Institute"/>
            <person name="Zeiner C.A."/>
            <person name="Purvine S.O."/>
            <person name="Zink E.M."/>
            <person name="Wu S."/>
            <person name="Pasa-Tolic L."/>
            <person name="Chaput D.L."/>
            <person name="Haridas S."/>
            <person name="Grigoriev I.V."/>
            <person name="Santelli C.M."/>
            <person name="Hansel C.M."/>
        </authorList>
    </citation>
    <scope>NUCLEOTIDE SEQUENCE [LARGE SCALE GENOMIC DNA]</scope>
    <source>
        <strain evidence="2 3">AP3s5-JAC2a</strain>
    </source>
</reference>
<dbReference type="RefSeq" id="XP_018034880.1">
    <property type="nucleotide sequence ID" value="XM_018182948.1"/>
</dbReference>
<name>A0A177CAB3_9PLEO</name>
<dbReference type="OrthoDB" id="74764at2759"/>
<dbReference type="GeneID" id="28766434"/>
<evidence type="ECO:0000313" key="3">
    <source>
        <dbReference type="Proteomes" id="UP000077069"/>
    </source>
</evidence>
<proteinExistence type="predicted"/>